<sequence length="184" mass="20401">MARVTLAFLVSLVAYLAYYALVTEAQPLGSLVLGHSQSNSPSLDEASDNVRLDSVKHARLKDIDIYRPRGAKIRPHDRKSSGNSGYQAYRRNMPLPVLTLKESAASTSELLPPQDTGLDVGKVDQVRFNFAGYLTDGGTLVDDDEEEDEVGLAKRFDDYGHMRFGKRGGEGDQFDDYGHMRFGR</sequence>
<dbReference type="EnsemblMetazoa" id="AEPI004609-RA">
    <property type="protein sequence ID" value="AEPI004609-PA"/>
    <property type="gene ID" value="AEPI004609"/>
</dbReference>
<dbReference type="PROSITE" id="PS00259">
    <property type="entry name" value="GASTRIN"/>
    <property type="match status" value="1"/>
</dbReference>
<accession>A0A182PCF4</accession>
<evidence type="ECO:0000256" key="5">
    <source>
        <dbReference type="ARBA" id="ARBA00023320"/>
    </source>
</evidence>
<evidence type="ECO:0000313" key="7">
    <source>
        <dbReference type="EnsemblMetazoa" id="AEPI004609-PA"/>
    </source>
</evidence>
<dbReference type="InterPro" id="IPR013152">
    <property type="entry name" value="Gastrin/cholecystokinin_CS"/>
</dbReference>
<organism evidence="7 8">
    <name type="scientific">Anopheles epiroticus</name>
    <dbReference type="NCBI Taxonomy" id="199890"/>
    <lineage>
        <taxon>Eukaryota</taxon>
        <taxon>Metazoa</taxon>
        <taxon>Ecdysozoa</taxon>
        <taxon>Arthropoda</taxon>
        <taxon>Hexapoda</taxon>
        <taxon>Insecta</taxon>
        <taxon>Pterygota</taxon>
        <taxon>Neoptera</taxon>
        <taxon>Endopterygota</taxon>
        <taxon>Diptera</taxon>
        <taxon>Nematocera</taxon>
        <taxon>Culicoidea</taxon>
        <taxon>Culicidae</taxon>
        <taxon>Anophelinae</taxon>
        <taxon>Anopheles</taxon>
    </lineage>
</organism>
<keyword evidence="3" id="KW-0964">Secreted</keyword>
<evidence type="ECO:0008006" key="9">
    <source>
        <dbReference type="Google" id="ProtNLM"/>
    </source>
</evidence>
<protein>
    <recommendedName>
        <fullName evidence="9">Sulfakinin neuropeptide</fullName>
    </recommendedName>
</protein>
<evidence type="ECO:0000256" key="2">
    <source>
        <dbReference type="ARBA" id="ARBA00006273"/>
    </source>
</evidence>
<comment type="subcellular location">
    <subcellularLocation>
        <location evidence="1">Secreted</location>
    </subcellularLocation>
</comment>
<dbReference type="GO" id="GO:0005576">
    <property type="term" value="C:extracellular region"/>
    <property type="evidence" value="ECO:0007669"/>
    <property type="project" value="UniProtKB-SubCell"/>
</dbReference>
<evidence type="ECO:0000256" key="3">
    <source>
        <dbReference type="ARBA" id="ARBA00022525"/>
    </source>
</evidence>
<evidence type="ECO:0000256" key="6">
    <source>
        <dbReference type="SAM" id="SignalP"/>
    </source>
</evidence>
<comment type="similarity">
    <text evidence="2">Belongs to the gastrin/cholecystokinin family.</text>
</comment>
<keyword evidence="5" id="KW-0527">Neuropeptide</keyword>
<dbReference type="InterPro" id="IPR013259">
    <property type="entry name" value="Sulfakinin"/>
</dbReference>
<dbReference type="Proteomes" id="UP000075885">
    <property type="component" value="Unassembled WGS sequence"/>
</dbReference>
<reference evidence="7" key="2">
    <citation type="submission" date="2020-05" db="UniProtKB">
        <authorList>
            <consortium name="EnsemblMetazoa"/>
        </authorList>
    </citation>
    <scope>IDENTIFICATION</scope>
    <source>
        <strain evidence="7">Epiroticus2</strain>
    </source>
</reference>
<proteinExistence type="inferred from homology"/>
<keyword evidence="4" id="KW-0027">Amidation</keyword>
<dbReference type="Pfam" id="PF08257">
    <property type="entry name" value="Sulfakinin"/>
    <property type="match status" value="2"/>
</dbReference>
<dbReference type="AlphaFoldDB" id="A0A182PCF4"/>
<evidence type="ECO:0000256" key="1">
    <source>
        <dbReference type="ARBA" id="ARBA00004613"/>
    </source>
</evidence>
<evidence type="ECO:0000313" key="8">
    <source>
        <dbReference type="Proteomes" id="UP000075885"/>
    </source>
</evidence>
<keyword evidence="8" id="KW-1185">Reference proteome</keyword>
<feature type="signal peptide" evidence="6">
    <location>
        <begin position="1"/>
        <end position="25"/>
    </location>
</feature>
<name>A0A182PCF4_9DIPT</name>
<reference evidence="8" key="1">
    <citation type="submission" date="2013-03" db="EMBL/GenBank/DDBJ databases">
        <title>The Genome Sequence of Anopheles epiroticus epiroticus2.</title>
        <authorList>
            <consortium name="The Broad Institute Genomics Platform"/>
            <person name="Neafsey D.E."/>
            <person name="Howell P."/>
            <person name="Walker B."/>
            <person name="Young S.K."/>
            <person name="Zeng Q."/>
            <person name="Gargeya S."/>
            <person name="Fitzgerald M."/>
            <person name="Haas B."/>
            <person name="Abouelleil A."/>
            <person name="Allen A.W."/>
            <person name="Alvarado L."/>
            <person name="Arachchi H.M."/>
            <person name="Berlin A.M."/>
            <person name="Chapman S.B."/>
            <person name="Gainer-Dewar J."/>
            <person name="Goldberg J."/>
            <person name="Griggs A."/>
            <person name="Gujja S."/>
            <person name="Hansen M."/>
            <person name="Howarth C."/>
            <person name="Imamovic A."/>
            <person name="Ireland A."/>
            <person name="Larimer J."/>
            <person name="McCowan C."/>
            <person name="Murphy C."/>
            <person name="Pearson M."/>
            <person name="Poon T.W."/>
            <person name="Priest M."/>
            <person name="Roberts A."/>
            <person name="Saif S."/>
            <person name="Shea T."/>
            <person name="Sisk P."/>
            <person name="Sykes S."/>
            <person name="Wortman J."/>
            <person name="Nusbaum C."/>
            <person name="Birren B."/>
        </authorList>
    </citation>
    <scope>NUCLEOTIDE SEQUENCE [LARGE SCALE GENOMIC DNA]</scope>
    <source>
        <strain evidence="8">Epiroticus2</strain>
    </source>
</reference>
<keyword evidence="6" id="KW-0732">Signal</keyword>
<dbReference type="GO" id="GO:0007218">
    <property type="term" value="P:neuropeptide signaling pathway"/>
    <property type="evidence" value="ECO:0007669"/>
    <property type="project" value="UniProtKB-KW"/>
</dbReference>
<dbReference type="VEuPathDB" id="VectorBase:AEPI004609"/>
<feature type="chain" id="PRO_5008131238" description="Sulfakinin neuropeptide" evidence="6">
    <location>
        <begin position="26"/>
        <end position="184"/>
    </location>
</feature>
<evidence type="ECO:0000256" key="4">
    <source>
        <dbReference type="ARBA" id="ARBA00022815"/>
    </source>
</evidence>